<dbReference type="Pfam" id="PF15057">
    <property type="entry name" value="DUF4537"/>
    <property type="match status" value="1"/>
</dbReference>
<feature type="domain" description="VWFA" evidence="2">
    <location>
        <begin position="52"/>
        <end position="160"/>
    </location>
</feature>
<feature type="compositionally biased region" description="Polar residues" evidence="1">
    <location>
        <begin position="606"/>
        <end position="615"/>
    </location>
</feature>
<dbReference type="Proteomes" id="UP000265140">
    <property type="component" value="Chromosome 19"/>
</dbReference>
<feature type="region of interest" description="Disordered" evidence="1">
    <location>
        <begin position="576"/>
        <end position="615"/>
    </location>
</feature>
<dbReference type="Bgee" id="ENSELUG00000004301">
    <property type="expression patterns" value="Expressed in mesonephros"/>
</dbReference>
<evidence type="ECO:0000259" key="2">
    <source>
        <dbReference type="Pfam" id="PF13768"/>
    </source>
</evidence>
<protein>
    <recommendedName>
        <fullName evidence="6">DUF4537 domain-containing protein</fullName>
    </recommendedName>
</protein>
<evidence type="ECO:0008006" key="6">
    <source>
        <dbReference type="Google" id="ProtNLM"/>
    </source>
</evidence>
<dbReference type="InterPro" id="IPR036465">
    <property type="entry name" value="vWFA_dom_sf"/>
</dbReference>
<dbReference type="PANTHER" id="PTHR14343:SF3">
    <property type="entry name" value="SIMILAR TO PREDICTED GENE ICRFP703B1614Q5.5"/>
    <property type="match status" value="1"/>
</dbReference>
<dbReference type="SUPFAM" id="SSF53300">
    <property type="entry name" value="vWA-like"/>
    <property type="match status" value="1"/>
</dbReference>
<feature type="region of interest" description="Disordered" evidence="1">
    <location>
        <begin position="1"/>
        <end position="37"/>
    </location>
</feature>
<reference evidence="4" key="3">
    <citation type="submission" date="2025-08" db="UniProtKB">
        <authorList>
            <consortium name="Ensembl"/>
        </authorList>
    </citation>
    <scope>IDENTIFICATION</scope>
</reference>
<evidence type="ECO:0000259" key="3">
    <source>
        <dbReference type="Pfam" id="PF15057"/>
    </source>
</evidence>
<dbReference type="Pfam" id="PF13768">
    <property type="entry name" value="VWA_3"/>
    <property type="match status" value="1"/>
</dbReference>
<dbReference type="Gene3D" id="2.30.30.140">
    <property type="match status" value="1"/>
</dbReference>
<reference evidence="5" key="1">
    <citation type="journal article" date="2014" name="PLoS ONE">
        <title>The genome and linkage map of the northern pike (Esox lucius): conserved synteny revealed between the salmonid sister group and the Neoteleostei.</title>
        <authorList>
            <person name="Rondeau E.B."/>
            <person name="Minkley D.R."/>
            <person name="Leong J.S."/>
            <person name="Messmer A.M."/>
            <person name="Jantzen J.R."/>
            <person name="von Schalburg K.R."/>
            <person name="Lemon C."/>
            <person name="Bird N.H."/>
            <person name="Koop B.F."/>
        </authorList>
    </citation>
    <scope>NUCLEOTIDE SEQUENCE</scope>
</reference>
<evidence type="ECO:0000313" key="4">
    <source>
        <dbReference type="Ensembl" id="ENSELUP00000027897.3"/>
    </source>
</evidence>
<accession>A0A3P8ZHV4</accession>
<dbReference type="Gene3D" id="3.40.50.410">
    <property type="entry name" value="von Willebrand factor, type A domain"/>
    <property type="match status" value="1"/>
</dbReference>
<dbReference type="InterPro" id="IPR002035">
    <property type="entry name" value="VWF_A"/>
</dbReference>
<dbReference type="PANTHER" id="PTHR14343">
    <property type="entry name" value="VWFA DOMAIN-CONTAINING PROTEIN"/>
    <property type="match status" value="1"/>
</dbReference>
<sequence length="638" mass="70943">MSEVDICRPETGRKTQKDSKSKTRARMALDPKSPGETQSSLITLFLGPRYRNVSFVLDTSEAMSSFLGPVKRLLIQALLTKASLRDSLFNIVVFSYKVTCWSQGMVPCAPDTVYEALSWIHSLSCSPGRDLLAALNIAFSDPSCHVVHLVTTGVPEHPEELLRVLPTMAGRRPVHVFHLSLSEPSSSGSLDGKTQDFLQCLTHTTKGSCSVLPIGTDGAVQQVIPLYTAETQPSVLRCYPVKCSQSTSCVPLHPLLSLSPLRCSLGNPFCPISGCVLSGRVLSLCSTEFLPGCRVLARRELDGLYYLGTVMQLVQDRRGVYVVEFDRLETGRLEHRYSNIRNQQLVCSPDMLNHTQAHMHSLVPGDAVLSPWEPDLHRYGPGRVVSGMERRDLLTAESGTGLQVLLWDGRVTQVPGGLAVWIPAPQHERIIRELQRIPPWPCCRDSLLCTRCNVQAPFLYCTRLQHCSLVSTPGHCPVTQPLQLRAPPAYRCGLREGLEGERWQERAELEKKVDHQLGELKDMKEVDPETSSSSSPSEDEEAAGGESFGPVTSIELSPMEKLRPEQGRPAWKYWRRSALEPQHRQPGIQYTTTPKKCRYTDIKSRGSPNHSSVFQTLPGYERRLVTIRDVFGLTDSTP</sequence>
<feature type="compositionally biased region" description="Basic and acidic residues" evidence="1">
    <location>
        <begin position="513"/>
        <end position="527"/>
    </location>
</feature>
<evidence type="ECO:0000256" key="1">
    <source>
        <dbReference type="SAM" id="MobiDB-lite"/>
    </source>
</evidence>
<feature type="domain" description="DUF4537" evidence="3">
    <location>
        <begin position="293"/>
        <end position="427"/>
    </location>
</feature>
<dbReference type="Ensembl" id="ENSELUT00000014756.3">
    <property type="protein sequence ID" value="ENSELUP00000027897.3"/>
    <property type="gene ID" value="ENSELUG00000004301.3"/>
</dbReference>
<dbReference type="InterPro" id="IPR032770">
    <property type="entry name" value="DUF4537"/>
</dbReference>
<reference evidence="4" key="4">
    <citation type="submission" date="2025-09" db="UniProtKB">
        <authorList>
            <consortium name="Ensembl"/>
        </authorList>
    </citation>
    <scope>IDENTIFICATION</scope>
</reference>
<proteinExistence type="predicted"/>
<feature type="region of interest" description="Disordered" evidence="1">
    <location>
        <begin position="513"/>
        <end position="564"/>
    </location>
</feature>
<name>A0A3P8ZHV4_ESOLU</name>
<dbReference type="GeneTree" id="ENSGT00390000012348"/>
<feature type="compositionally biased region" description="Basic and acidic residues" evidence="1">
    <location>
        <begin position="1"/>
        <end position="21"/>
    </location>
</feature>
<keyword evidence="5" id="KW-1185">Reference proteome</keyword>
<organism evidence="4 5">
    <name type="scientific">Esox lucius</name>
    <name type="common">Northern pike</name>
    <dbReference type="NCBI Taxonomy" id="8010"/>
    <lineage>
        <taxon>Eukaryota</taxon>
        <taxon>Metazoa</taxon>
        <taxon>Chordata</taxon>
        <taxon>Craniata</taxon>
        <taxon>Vertebrata</taxon>
        <taxon>Euteleostomi</taxon>
        <taxon>Actinopterygii</taxon>
        <taxon>Neopterygii</taxon>
        <taxon>Teleostei</taxon>
        <taxon>Protacanthopterygii</taxon>
        <taxon>Esociformes</taxon>
        <taxon>Esocidae</taxon>
        <taxon>Esox</taxon>
    </lineage>
</organism>
<dbReference type="AlphaFoldDB" id="A0A3P8ZHV4"/>
<reference evidence="4" key="2">
    <citation type="submission" date="2020-02" db="EMBL/GenBank/DDBJ databases">
        <title>Esox lucius (northern pike) genome, fEsoLuc1, primary haplotype.</title>
        <authorList>
            <person name="Myers G."/>
            <person name="Karagic N."/>
            <person name="Meyer A."/>
            <person name="Pippel M."/>
            <person name="Reichard M."/>
            <person name="Winkler S."/>
            <person name="Tracey A."/>
            <person name="Sims Y."/>
            <person name="Howe K."/>
            <person name="Rhie A."/>
            <person name="Formenti G."/>
            <person name="Durbin R."/>
            <person name="Fedrigo O."/>
            <person name="Jarvis E.D."/>
        </authorList>
    </citation>
    <scope>NUCLEOTIDE SEQUENCE [LARGE SCALE GENOMIC DNA]</scope>
</reference>
<dbReference type="InParanoid" id="A0A3P8ZHV4"/>
<evidence type="ECO:0000313" key="5">
    <source>
        <dbReference type="Proteomes" id="UP000265140"/>
    </source>
</evidence>